<dbReference type="HOGENOM" id="CLU_067347_1_0_10"/>
<dbReference type="EMBL" id="CP003557">
    <property type="protein sequence ID" value="AFN75150.1"/>
    <property type="molecule type" value="Genomic_DNA"/>
</dbReference>
<gene>
    <name evidence="2" type="ordered locus">MROS_1918</name>
</gene>
<dbReference type="Gene3D" id="3.20.20.140">
    <property type="entry name" value="Metal-dependent hydrolases"/>
    <property type="match status" value="1"/>
</dbReference>
<dbReference type="AlphaFoldDB" id="I6Z7L2"/>
<reference evidence="2 3" key="1">
    <citation type="journal article" date="2013" name="PLoS ONE">
        <title>Genomic analysis of Melioribacter roseus, facultatively anaerobic organotrophic bacterium representing a novel deep lineage within Bacteriodetes/Chlorobi group.</title>
        <authorList>
            <person name="Kadnikov V.V."/>
            <person name="Mardanov A.V."/>
            <person name="Podosokorskaya O.A."/>
            <person name="Gavrilov S.N."/>
            <person name="Kublanov I.V."/>
            <person name="Beletsky A.V."/>
            <person name="Bonch-Osmolovskaya E.A."/>
            <person name="Ravin N.V."/>
        </authorList>
    </citation>
    <scope>NUCLEOTIDE SEQUENCE [LARGE SCALE GENOMIC DNA]</scope>
    <source>
        <strain evidence="3">JCM 17771 / P3M-2</strain>
    </source>
</reference>
<evidence type="ECO:0000259" key="1">
    <source>
        <dbReference type="SMART" id="SM00481"/>
    </source>
</evidence>
<dbReference type="SUPFAM" id="SSF89550">
    <property type="entry name" value="PHP domain-like"/>
    <property type="match status" value="1"/>
</dbReference>
<dbReference type="eggNOG" id="COG0613">
    <property type="taxonomic scope" value="Bacteria"/>
</dbReference>
<dbReference type="PATRIC" id="fig|1191523.3.peg.2030"/>
<dbReference type="KEGG" id="mro:MROS_1918"/>
<dbReference type="CDD" id="cd07438">
    <property type="entry name" value="PHP_HisPPase_AMP"/>
    <property type="match status" value="1"/>
</dbReference>
<dbReference type="GO" id="GO:0035312">
    <property type="term" value="F:5'-3' DNA exonuclease activity"/>
    <property type="evidence" value="ECO:0007669"/>
    <property type="project" value="TreeGrafter"/>
</dbReference>
<dbReference type="PANTHER" id="PTHR42924:SF3">
    <property type="entry name" value="POLYMERASE_HISTIDINOL PHOSPHATASE N-TERMINAL DOMAIN-CONTAINING PROTEIN"/>
    <property type="match status" value="1"/>
</dbReference>
<dbReference type="Proteomes" id="UP000009011">
    <property type="component" value="Chromosome"/>
</dbReference>
<organism evidence="2 3">
    <name type="scientific">Melioribacter roseus (strain DSM 23840 / JCM 17771 / VKM B-2668 / P3M-2)</name>
    <dbReference type="NCBI Taxonomy" id="1191523"/>
    <lineage>
        <taxon>Bacteria</taxon>
        <taxon>Pseudomonadati</taxon>
        <taxon>Ignavibacteriota</taxon>
        <taxon>Ignavibacteria</taxon>
        <taxon>Ignavibacteriales</taxon>
        <taxon>Melioribacteraceae</taxon>
        <taxon>Melioribacter</taxon>
    </lineage>
</organism>
<dbReference type="GO" id="GO:0004534">
    <property type="term" value="F:5'-3' RNA exonuclease activity"/>
    <property type="evidence" value="ECO:0007669"/>
    <property type="project" value="TreeGrafter"/>
</dbReference>
<dbReference type="PANTHER" id="PTHR42924">
    <property type="entry name" value="EXONUCLEASE"/>
    <property type="match status" value="1"/>
</dbReference>
<dbReference type="SMART" id="SM00481">
    <property type="entry name" value="POLIIIAc"/>
    <property type="match status" value="1"/>
</dbReference>
<dbReference type="Gene3D" id="1.10.150.650">
    <property type="match status" value="1"/>
</dbReference>
<feature type="domain" description="Polymerase/histidinol phosphatase N-terminal" evidence="1">
    <location>
        <begin position="1"/>
        <end position="64"/>
    </location>
</feature>
<accession>I6Z7L2</accession>
<evidence type="ECO:0000313" key="2">
    <source>
        <dbReference type="EMBL" id="AFN75150.1"/>
    </source>
</evidence>
<dbReference type="Pfam" id="PF02811">
    <property type="entry name" value="PHP"/>
    <property type="match status" value="1"/>
</dbReference>
<keyword evidence="3" id="KW-1185">Reference proteome</keyword>
<dbReference type="InterPro" id="IPR004013">
    <property type="entry name" value="PHP_dom"/>
</dbReference>
<dbReference type="InterPro" id="IPR003141">
    <property type="entry name" value="Pol/His_phosphatase_N"/>
</dbReference>
<evidence type="ECO:0000313" key="3">
    <source>
        <dbReference type="Proteomes" id="UP000009011"/>
    </source>
</evidence>
<dbReference type="InterPro" id="IPR052018">
    <property type="entry name" value="PHP_domain"/>
</dbReference>
<sequence length="270" mass="30405">MHIHTTYSDGAYSPEEIVQMAYEKGLRTISITDHDTIDGLEKAIVCGKDLGVEVIPGLEISTDIDNVEVHLLAYFIDYKNEELKKYLAFFKEERYHRAKRIVDKLRNLGMNIKIDDVIDRAQNSAIGRPHIAYTLVDLGIIDNYFEAFEKYIGDKGPAYERKIHFSPQSALKLIEDAGGLSFIAHPGFIKESILVNIIEAGLDGIEVIHPSHNDNQIGFYKGIVNQYCLLESGGSDFHGGKKNDEDNLGKFNLAPNHLDAMRKMLHRNTA</sequence>
<name>I6Z7L2_MELRP</name>
<dbReference type="STRING" id="1191523.MROS_1918"/>
<protein>
    <submittedName>
        <fullName evidence="2">PHP domain-containing protein</fullName>
    </submittedName>
</protein>
<proteinExistence type="predicted"/>
<dbReference type="InterPro" id="IPR016195">
    <property type="entry name" value="Pol/histidinol_Pase-like"/>
</dbReference>